<comment type="caution">
    <text evidence="8">The sequence shown here is derived from an EMBL/GenBank/DDBJ whole genome shotgun (WGS) entry which is preliminary data.</text>
</comment>
<dbReference type="RefSeq" id="WP_238311547.1">
    <property type="nucleotide sequence ID" value="NZ_BPQV01000007.1"/>
</dbReference>
<evidence type="ECO:0000259" key="7">
    <source>
        <dbReference type="Pfam" id="PF16822"/>
    </source>
</evidence>
<dbReference type="Pfam" id="PF16822">
    <property type="entry name" value="ALGX"/>
    <property type="match status" value="1"/>
</dbReference>
<proteinExistence type="predicted"/>
<reference evidence="8" key="2">
    <citation type="submission" date="2021-08" db="EMBL/GenBank/DDBJ databases">
        <authorList>
            <person name="Tani A."/>
            <person name="Ola A."/>
            <person name="Ogura Y."/>
            <person name="Katsura K."/>
            <person name="Hayashi T."/>
        </authorList>
    </citation>
    <scope>NUCLEOTIDE SEQUENCE</scope>
    <source>
        <strain evidence="8">NBRC 15689</strain>
    </source>
</reference>
<name>A0ABQ4T7U3_METOR</name>
<evidence type="ECO:0000256" key="6">
    <source>
        <dbReference type="ARBA" id="ARBA00022841"/>
    </source>
</evidence>
<dbReference type="Proteomes" id="UP001055156">
    <property type="component" value="Unassembled WGS sequence"/>
</dbReference>
<organism evidence="8 9">
    <name type="scientific">Methylobacterium organophilum</name>
    <dbReference type="NCBI Taxonomy" id="410"/>
    <lineage>
        <taxon>Bacteria</taxon>
        <taxon>Pseudomonadati</taxon>
        <taxon>Pseudomonadota</taxon>
        <taxon>Alphaproteobacteria</taxon>
        <taxon>Hyphomicrobiales</taxon>
        <taxon>Methylobacteriaceae</taxon>
        <taxon>Methylobacterium</taxon>
    </lineage>
</organism>
<keyword evidence="3" id="KW-0808">Transferase</keyword>
<evidence type="ECO:0000256" key="1">
    <source>
        <dbReference type="ARBA" id="ARBA00004418"/>
    </source>
</evidence>
<comment type="pathway">
    <text evidence="2">Glycan biosynthesis; alginate biosynthesis.</text>
</comment>
<evidence type="ECO:0000313" key="9">
    <source>
        <dbReference type="Proteomes" id="UP001055156"/>
    </source>
</evidence>
<keyword evidence="6" id="KW-0016">Alginate biosynthesis</keyword>
<comment type="subcellular location">
    <subcellularLocation>
        <location evidence="1">Periplasm</location>
    </subcellularLocation>
</comment>
<dbReference type="InterPro" id="IPR031811">
    <property type="entry name" value="ALGX/ALGJ_SGNH-like"/>
</dbReference>
<dbReference type="EMBL" id="BPQV01000007">
    <property type="protein sequence ID" value="GJE27747.1"/>
    <property type="molecule type" value="Genomic_DNA"/>
</dbReference>
<keyword evidence="5" id="KW-0574">Periplasm</keyword>
<accession>A0ABQ4T7U3</accession>
<protein>
    <recommendedName>
        <fullName evidence="7">AlgX/AlgJ SGNH hydrolase-like domain-containing protein</fullName>
    </recommendedName>
</protein>
<feature type="domain" description="AlgX/AlgJ SGNH hydrolase-like" evidence="7">
    <location>
        <begin position="15"/>
        <end position="167"/>
    </location>
</feature>
<gene>
    <name evidence="8" type="ORF">LKMONMHP_2608</name>
</gene>
<sequence length="319" mass="36419">MSDPARRAARRAIIHVGRDGWLFLIGGTNGVLRQYRRSLAMWWCLRRWKRLVEARARRAERLGIRYVHAIVPEKLSVYDDRVDGLAYDPALSPARRLARKLEKIPGVVDLVAPLRAMRDGPVELFRRTDSHWTYDGCLIGYRLMMRACGAVPPPGIGERPRFETEGLWDLGDKLPNLPRETVTNWAVERDARRDYASPLVLAYEEAGRAGDLHVGAHVIYRNDSPHADPRVLVLFGDSYSHYAPILLTGFLSESFREMHFVWSSSIDWGYVETVRPDVLMFEIAERFLVRVPEDDFDVAAFEKPDMPAARRQAALAPVV</sequence>
<reference evidence="8" key="1">
    <citation type="journal article" date="2021" name="Front. Microbiol.">
        <title>Comprehensive Comparative Genomics and Phenotyping of Methylobacterium Species.</title>
        <authorList>
            <person name="Alessa O."/>
            <person name="Ogura Y."/>
            <person name="Fujitani Y."/>
            <person name="Takami H."/>
            <person name="Hayashi T."/>
            <person name="Sahin N."/>
            <person name="Tani A."/>
        </authorList>
    </citation>
    <scope>NUCLEOTIDE SEQUENCE</scope>
    <source>
        <strain evidence="8">NBRC 15689</strain>
    </source>
</reference>
<evidence type="ECO:0000256" key="4">
    <source>
        <dbReference type="ARBA" id="ARBA00022729"/>
    </source>
</evidence>
<keyword evidence="4" id="KW-0732">Signal</keyword>
<keyword evidence="9" id="KW-1185">Reference proteome</keyword>
<evidence type="ECO:0000256" key="3">
    <source>
        <dbReference type="ARBA" id="ARBA00022679"/>
    </source>
</evidence>
<evidence type="ECO:0000313" key="8">
    <source>
        <dbReference type="EMBL" id="GJE27747.1"/>
    </source>
</evidence>
<evidence type="ECO:0000256" key="2">
    <source>
        <dbReference type="ARBA" id="ARBA00005182"/>
    </source>
</evidence>
<evidence type="ECO:0000256" key="5">
    <source>
        <dbReference type="ARBA" id="ARBA00022764"/>
    </source>
</evidence>